<evidence type="ECO:0000313" key="2">
    <source>
        <dbReference type="EMBL" id="JAH47399.1"/>
    </source>
</evidence>
<organism evidence="2">
    <name type="scientific">Anguilla anguilla</name>
    <name type="common">European freshwater eel</name>
    <name type="synonym">Muraena anguilla</name>
    <dbReference type="NCBI Taxonomy" id="7936"/>
    <lineage>
        <taxon>Eukaryota</taxon>
        <taxon>Metazoa</taxon>
        <taxon>Chordata</taxon>
        <taxon>Craniata</taxon>
        <taxon>Vertebrata</taxon>
        <taxon>Euteleostomi</taxon>
        <taxon>Actinopterygii</taxon>
        <taxon>Neopterygii</taxon>
        <taxon>Teleostei</taxon>
        <taxon>Anguilliformes</taxon>
        <taxon>Anguillidae</taxon>
        <taxon>Anguilla</taxon>
    </lineage>
</organism>
<protein>
    <submittedName>
        <fullName evidence="2">Uncharacterized protein</fullName>
    </submittedName>
</protein>
<keyword evidence="1" id="KW-0812">Transmembrane</keyword>
<feature type="transmembrane region" description="Helical" evidence="1">
    <location>
        <begin position="12"/>
        <end position="32"/>
    </location>
</feature>
<reference evidence="2" key="2">
    <citation type="journal article" date="2015" name="Fish Shellfish Immunol.">
        <title>Early steps in the European eel (Anguilla anguilla)-Vibrio vulnificus interaction in the gills: Role of the RtxA13 toxin.</title>
        <authorList>
            <person name="Callol A."/>
            <person name="Pajuelo D."/>
            <person name="Ebbesson L."/>
            <person name="Teles M."/>
            <person name="MacKenzie S."/>
            <person name="Amaro C."/>
        </authorList>
    </citation>
    <scope>NUCLEOTIDE SEQUENCE</scope>
</reference>
<keyword evidence="1" id="KW-0472">Membrane</keyword>
<sequence>MVLICFCTLNLILVVLYVLAGLYILIVSYYIIPFKIVSLHCLYIAECQIFNRYSRIKIVSYYGEA</sequence>
<evidence type="ECO:0000256" key="1">
    <source>
        <dbReference type="SAM" id="Phobius"/>
    </source>
</evidence>
<accession>A0A0E9T1D8</accession>
<name>A0A0E9T1D8_ANGAN</name>
<dbReference type="EMBL" id="GBXM01061178">
    <property type="protein sequence ID" value="JAH47399.1"/>
    <property type="molecule type" value="Transcribed_RNA"/>
</dbReference>
<keyword evidence="1" id="KW-1133">Transmembrane helix</keyword>
<proteinExistence type="predicted"/>
<reference evidence="2" key="1">
    <citation type="submission" date="2014-11" db="EMBL/GenBank/DDBJ databases">
        <authorList>
            <person name="Amaro Gonzalez C."/>
        </authorList>
    </citation>
    <scope>NUCLEOTIDE SEQUENCE</scope>
</reference>
<dbReference type="AlphaFoldDB" id="A0A0E9T1D8"/>